<sequence>MTNEELLKKIDDTIADLGDAGNAIVNSDYKLGDQLSEDTVEMIREVLSNLNQTLT</sequence>
<name>A0A0F9GPY2_9ZZZZ</name>
<accession>A0A0F9GPY2</accession>
<reference evidence="1" key="1">
    <citation type="journal article" date="2015" name="Nature">
        <title>Complex archaea that bridge the gap between prokaryotes and eukaryotes.</title>
        <authorList>
            <person name="Spang A."/>
            <person name="Saw J.H."/>
            <person name="Jorgensen S.L."/>
            <person name="Zaremba-Niedzwiedzka K."/>
            <person name="Martijn J."/>
            <person name="Lind A.E."/>
            <person name="van Eijk R."/>
            <person name="Schleper C."/>
            <person name="Guy L."/>
            <person name="Ettema T.J."/>
        </authorList>
    </citation>
    <scope>NUCLEOTIDE SEQUENCE</scope>
</reference>
<evidence type="ECO:0000313" key="1">
    <source>
        <dbReference type="EMBL" id="KKM00910.1"/>
    </source>
</evidence>
<dbReference type="AlphaFoldDB" id="A0A0F9GPY2"/>
<comment type="caution">
    <text evidence="1">The sequence shown here is derived from an EMBL/GenBank/DDBJ whole genome shotgun (WGS) entry which is preliminary data.</text>
</comment>
<proteinExistence type="predicted"/>
<dbReference type="EMBL" id="LAZR01017321">
    <property type="protein sequence ID" value="KKM00910.1"/>
    <property type="molecule type" value="Genomic_DNA"/>
</dbReference>
<protein>
    <submittedName>
        <fullName evidence="1">Uncharacterized protein</fullName>
    </submittedName>
</protein>
<gene>
    <name evidence="1" type="ORF">LCGC14_1799680</name>
</gene>
<organism evidence="1">
    <name type="scientific">marine sediment metagenome</name>
    <dbReference type="NCBI Taxonomy" id="412755"/>
    <lineage>
        <taxon>unclassified sequences</taxon>
        <taxon>metagenomes</taxon>
        <taxon>ecological metagenomes</taxon>
    </lineage>
</organism>